<dbReference type="Proteomes" id="UP000184609">
    <property type="component" value="Unassembled WGS sequence"/>
</dbReference>
<accession>A0A1M7ZGR1</accession>
<dbReference type="Pfam" id="PF18990">
    <property type="entry name" value="DUF5723"/>
    <property type="match status" value="1"/>
</dbReference>
<organism evidence="2 3">
    <name type="scientific">Algoriphagus zhangzhouensis</name>
    <dbReference type="NCBI Taxonomy" id="1073327"/>
    <lineage>
        <taxon>Bacteria</taxon>
        <taxon>Pseudomonadati</taxon>
        <taxon>Bacteroidota</taxon>
        <taxon>Cytophagia</taxon>
        <taxon>Cytophagales</taxon>
        <taxon>Cyclobacteriaceae</taxon>
        <taxon>Algoriphagus</taxon>
    </lineage>
</organism>
<proteinExistence type="predicted"/>
<keyword evidence="3" id="KW-1185">Reference proteome</keyword>
<evidence type="ECO:0000259" key="1">
    <source>
        <dbReference type="Pfam" id="PF18990"/>
    </source>
</evidence>
<dbReference type="AlphaFoldDB" id="A0A1M7ZGR1"/>
<reference evidence="3" key="1">
    <citation type="submission" date="2016-12" db="EMBL/GenBank/DDBJ databases">
        <authorList>
            <person name="Varghese N."/>
            <person name="Submissions S."/>
        </authorList>
    </citation>
    <scope>NUCLEOTIDE SEQUENCE [LARGE SCALE GENOMIC DNA]</scope>
    <source>
        <strain evidence="3">DSM 25035</strain>
    </source>
</reference>
<name>A0A1M7ZGR1_9BACT</name>
<evidence type="ECO:0000313" key="2">
    <source>
        <dbReference type="EMBL" id="SHO64063.1"/>
    </source>
</evidence>
<dbReference type="EMBL" id="FRXN01000004">
    <property type="protein sequence ID" value="SHO64063.1"/>
    <property type="molecule type" value="Genomic_DNA"/>
</dbReference>
<protein>
    <recommendedName>
        <fullName evidence="1">DUF5723 domain-containing protein</fullName>
    </recommendedName>
</protein>
<dbReference type="OrthoDB" id="9805336at2"/>
<gene>
    <name evidence="2" type="ORF">SAMN04488108_3233</name>
</gene>
<dbReference type="STRING" id="1073327.SAMN04488108_3233"/>
<feature type="domain" description="DUF5723" evidence="1">
    <location>
        <begin position="44"/>
        <end position="415"/>
    </location>
</feature>
<dbReference type="RefSeq" id="WP_073572839.1">
    <property type="nucleotide sequence ID" value="NZ_FRXN01000004.1"/>
</dbReference>
<evidence type="ECO:0000313" key="3">
    <source>
        <dbReference type="Proteomes" id="UP000184609"/>
    </source>
</evidence>
<dbReference type="InterPro" id="IPR043781">
    <property type="entry name" value="DUF5723"/>
</dbReference>
<sequence length="444" mass="49053">MLSYLKRGLLFAILVLSTTISYAQSFIGGTMGGRTGVHYLLTNPAGITGSKMKLDVNLLSVSAIISNDYVGINLAELDKFDEGFFSDDNLSTTPSEQNNFLGNVDFLGPSVLLNLNERNSVALSTRFRTYFNLNNIGGDFYQVISNEDAEVENFDLSMEDLQGLLHAWGEIGASYGRVLMENEDHILRGGITLKYLMGAGGVYGSSNILGAGYSSSNDIISTSGSLQYGYTSGFDSEDVNFSDPSSGFGADLGLIFEIRETDYSDSYTMNDHKLRFGLSVMDIGSINYKASRRFTYNTTASIHVDEFLDKDLEQVLEDNYEGSEFTEDKRFGLPTSLQIFADYHISSLFYVNLQVSLSIKDHGEIPVSKMMNQLTITPRFETRWLSVYSPVSFREYSSGVYWGLGVRVGPLMVGSGSIITNLISKNSQSADAYIGLKVPIYRRD</sequence>